<evidence type="ECO:0000259" key="7">
    <source>
        <dbReference type="Pfam" id="PF09335"/>
    </source>
</evidence>
<name>A0A485LYD3_9ZZZZ</name>
<keyword evidence="4 6" id="KW-1133">Transmembrane helix</keyword>
<dbReference type="EMBL" id="CAADRN010000128">
    <property type="protein sequence ID" value="VFU13373.1"/>
    <property type="molecule type" value="Genomic_DNA"/>
</dbReference>
<keyword evidence="2" id="KW-1003">Cell membrane</keyword>
<comment type="subcellular location">
    <subcellularLocation>
        <location evidence="1">Cell membrane</location>
        <topology evidence="1">Multi-pass membrane protein</topology>
    </subcellularLocation>
</comment>
<feature type="domain" description="VTT" evidence="7">
    <location>
        <begin position="38"/>
        <end position="164"/>
    </location>
</feature>
<sequence>MLHTLVEQLAQAAVSLIETLGYWGILIGMTIESACIPLPSEVIMLFGGFLAAAGTFNFWFVAAAGVLGNVAGSVLTYWIGANGGRSLLQKYGKYLLINPGHLDKADRWFSRYGEWTVFFARNLPVIRTFISLPAGLARMNFAKFFVYTFVGCIPWNLALTLLGYKLGENWRLIEPYFRPVSYVIVLVLLAGMIWFFYKSFSNLKKPVMQKEKEFREEK</sequence>
<evidence type="ECO:0000256" key="5">
    <source>
        <dbReference type="ARBA" id="ARBA00023136"/>
    </source>
</evidence>
<feature type="transmembrane region" description="Helical" evidence="6">
    <location>
        <begin position="144"/>
        <end position="164"/>
    </location>
</feature>
<keyword evidence="3 6" id="KW-0812">Transmembrane</keyword>
<reference evidence="8" key="1">
    <citation type="submission" date="2019-03" db="EMBL/GenBank/DDBJ databases">
        <authorList>
            <person name="Hao L."/>
        </authorList>
    </citation>
    <scope>NUCLEOTIDE SEQUENCE</scope>
</reference>
<dbReference type="AlphaFoldDB" id="A0A485LYD3"/>
<feature type="transmembrane region" description="Helical" evidence="6">
    <location>
        <begin position="20"/>
        <end position="46"/>
    </location>
</feature>
<keyword evidence="5 6" id="KW-0472">Membrane</keyword>
<dbReference type="InterPro" id="IPR051311">
    <property type="entry name" value="DedA_domain"/>
</dbReference>
<evidence type="ECO:0000256" key="3">
    <source>
        <dbReference type="ARBA" id="ARBA00022692"/>
    </source>
</evidence>
<feature type="transmembrane region" description="Helical" evidence="6">
    <location>
        <begin position="58"/>
        <end position="79"/>
    </location>
</feature>
<evidence type="ECO:0000256" key="1">
    <source>
        <dbReference type="ARBA" id="ARBA00004651"/>
    </source>
</evidence>
<accession>A0A485LYD3</accession>
<dbReference type="GO" id="GO:0005886">
    <property type="term" value="C:plasma membrane"/>
    <property type="evidence" value="ECO:0007669"/>
    <property type="project" value="UniProtKB-SubCell"/>
</dbReference>
<protein>
    <submittedName>
        <fullName evidence="8">Uncharacterized membrane protein YngC</fullName>
    </submittedName>
</protein>
<feature type="transmembrane region" description="Helical" evidence="6">
    <location>
        <begin position="176"/>
        <end position="197"/>
    </location>
</feature>
<proteinExistence type="predicted"/>
<evidence type="ECO:0000256" key="4">
    <source>
        <dbReference type="ARBA" id="ARBA00022989"/>
    </source>
</evidence>
<dbReference type="Pfam" id="PF09335">
    <property type="entry name" value="VTT_dom"/>
    <property type="match status" value="1"/>
</dbReference>
<organism evidence="8">
    <name type="scientific">anaerobic digester metagenome</name>
    <dbReference type="NCBI Taxonomy" id="1263854"/>
    <lineage>
        <taxon>unclassified sequences</taxon>
        <taxon>metagenomes</taxon>
        <taxon>ecological metagenomes</taxon>
    </lineage>
</organism>
<dbReference type="InterPro" id="IPR032816">
    <property type="entry name" value="VTT_dom"/>
</dbReference>
<dbReference type="PANTHER" id="PTHR42709">
    <property type="entry name" value="ALKALINE PHOSPHATASE LIKE PROTEIN"/>
    <property type="match status" value="1"/>
</dbReference>
<evidence type="ECO:0000256" key="2">
    <source>
        <dbReference type="ARBA" id="ARBA00022475"/>
    </source>
</evidence>
<gene>
    <name evidence="8" type="primary">yngC</name>
    <name evidence="8" type="ORF">SCFA_2130002</name>
</gene>
<evidence type="ECO:0000313" key="8">
    <source>
        <dbReference type="EMBL" id="VFU13373.1"/>
    </source>
</evidence>
<dbReference type="PANTHER" id="PTHR42709:SF6">
    <property type="entry name" value="UNDECAPRENYL PHOSPHATE TRANSPORTER A"/>
    <property type="match status" value="1"/>
</dbReference>
<evidence type="ECO:0000256" key="6">
    <source>
        <dbReference type="SAM" id="Phobius"/>
    </source>
</evidence>